<dbReference type="OrthoDB" id="10262250at2759"/>
<dbReference type="InterPro" id="IPR035587">
    <property type="entry name" value="DUS-like_FMN-bd"/>
</dbReference>
<keyword evidence="2" id="KW-0820">tRNA-binding</keyword>
<dbReference type="GO" id="GO:0000049">
    <property type="term" value="F:tRNA binding"/>
    <property type="evidence" value="ECO:0007669"/>
    <property type="project" value="UniProtKB-KW"/>
</dbReference>
<keyword evidence="7" id="KW-0694">RNA-binding</keyword>
<keyword evidence="5" id="KW-0819">tRNA processing</keyword>
<comment type="cofactor">
    <cofactor evidence="1">
        <name>FMN</name>
        <dbReference type="ChEBI" id="CHEBI:58210"/>
    </cofactor>
</comment>
<sequence>EIARLKLIRSEGRPLAAVREGAKREGAACKDSSQPCRGGRGSMRTAMHARLPLLPFHYTNSALRHCSTSTVSVLGGAPCSRRRSLCACSSSEYSGHGESGSTVGRRPQYPPPWFSVAPMMDWTDNHFRTLARLISKHAWLYTEMVVAETIVHQKDNLDRFLAFTPEQHPIVLQIGGSNLENLSKAAKLASTYCYDEINLNCGCPSGKVAGHGCFGARLMLDPKFVGEAMSAIAANCDVPVSVKCRIGVDDHDSYSELCETFVNLFMFFHSRMWVSVGKPPPFLLRRWSLVERLAARVWSGSVAVKRGGVGLAVSKALFGGSGVGDPGCSIPTVCLPTDVAIAVRVATSKEASPRSGATLSWHSWPSR</sequence>
<evidence type="ECO:0000256" key="4">
    <source>
        <dbReference type="ARBA" id="ARBA00022643"/>
    </source>
</evidence>
<dbReference type="InterPro" id="IPR013785">
    <property type="entry name" value="Aldolase_TIM"/>
</dbReference>
<dbReference type="EMBL" id="NMUH01008023">
    <property type="protein sequence ID" value="MQM18187.1"/>
    <property type="molecule type" value="Genomic_DNA"/>
</dbReference>
<dbReference type="PANTHER" id="PTHR42907">
    <property type="entry name" value="FMN-LINKED OXIDOREDUCTASES SUPERFAMILY PROTEIN"/>
    <property type="match status" value="1"/>
</dbReference>
<evidence type="ECO:0000259" key="9">
    <source>
        <dbReference type="Pfam" id="PF01207"/>
    </source>
</evidence>
<keyword evidence="11" id="KW-1185">Reference proteome</keyword>
<evidence type="ECO:0000256" key="6">
    <source>
        <dbReference type="ARBA" id="ARBA00022857"/>
    </source>
</evidence>
<dbReference type="InterPro" id="IPR018517">
    <property type="entry name" value="tRNA_hU_synthase_CS"/>
</dbReference>
<evidence type="ECO:0000256" key="7">
    <source>
        <dbReference type="ARBA" id="ARBA00022884"/>
    </source>
</evidence>
<keyword evidence="8" id="KW-0560">Oxidoreductase</keyword>
<keyword evidence="3" id="KW-0285">Flavoprotein</keyword>
<evidence type="ECO:0000256" key="5">
    <source>
        <dbReference type="ARBA" id="ARBA00022694"/>
    </source>
</evidence>
<dbReference type="PROSITE" id="PS01136">
    <property type="entry name" value="UPF0034"/>
    <property type="match status" value="1"/>
</dbReference>
<evidence type="ECO:0000313" key="10">
    <source>
        <dbReference type="EMBL" id="MQM18187.1"/>
    </source>
</evidence>
<dbReference type="GO" id="GO:0017150">
    <property type="term" value="F:tRNA dihydrouridine synthase activity"/>
    <property type="evidence" value="ECO:0007669"/>
    <property type="project" value="InterPro"/>
</dbReference>
<dbReference type="Pfam" id="PF01207">
    <property type="entry name" value="Dus"/>
    <property type="match status" value="1"/>
</dbReference>
<comment type="caution">
    <text evidence="10">The sequence shown here is derived from an EMBL/GenBank/DDBJ whole genome shotgun (WGS) entry which is preliminary data.</text>
</comment>
<keyword evidence="6" id="KW-0521">NADP</keyword>
<dbReference type="GO" id="GO:0050660">
    <property type="term" value="F:flavin adenine dinucleotide binding"/>
    <property type="evidence" value="ECO:0007669"/>
    <property type="project" value="InterPro"/>
</dbReference>
<dbReference type="SUPFAM" id="SSF51395">
    <property type="entry name" value="FMN-linked oxidoreductases"/>
    <property type="match status" value="1"/>
</dbReference>
<feature type="non-terminal residue" evidence="10">
    <location>
        <position position="367"/>
    </location>
</feature>
<dbReference type="PANTHER" id="PTHR42907:SF1">
    <property type="entry name" value="FMN-LINKED OXIDOREDUCTASES SUPERFAMILY PROTEIN"/>
    <property type="match status" value="1"/>
</dbReference>
<name>A0A843XGB3_COLES</name>
<dbReference type="Gene3D" id="3.20.20.70">
    <property type="entry name" value="Aldolase class I"/>
    <property type="match status" value="1"/>
</dbReference>
<proteinExistence type="predicted"/>
<evidence type="ECO:0000256" key="1">
    <source>
        <dbReference type="ARBA" id="ARBA00001917"/>
    </source>
</evidence>
<dbReference type="AlphaFoldDB" id="A0A843XGB3"/>
<keyword evidence="4" id="KW-0288">FMN</keyword>
<evidence type="ECO:0000256" key="8">
    <source>
        <dbReference type="ARBA" id="ARBA00023002"/>
    </source>
</evidence>
<evidence type="ECO:0000256" key="3">
    <source>
        <dbReference type="ARBA" id="ARBA00022630"/>
    </source>
</evidence>
<organism evidence="10 11">
    <name type="scientific">Colocasia esculenta</name>
    <name type="common">Wild taro</name>
    <name type="synonym">Arum esculentum</name>
    <dbReference type="NCBI Taxonomy" id="4460"/>
    <lineage>
        <taxon>Eukaryota</taxon>
        <taxon>Viridiplantae</taxon>
        <taxon>Streptophyta</taxon>
        <taxon>Embryophyta</taxon>
        <taxon>Tracheophyta</taxon>
        <taxon>Spermatophyta</taxon>
        <taxon>Magnoliopsida</taxon>
        <taxon>Liliopsida</taxon>
        <taxon>Araceae</taxon>
        <taxon>Aroideae</taxon>
        <taxon>Colocasieae</taxon>
        <taxon>Colocasia</taxon>
    </lineage>
</organism>
<protein>
    <recommendedName>
        <fullName evidence="9">DUS-like FMN-binding domain-containing protein</fullName>
    </recommendedName>
</protein>
<dbReference type="InterPro" id="IPR004653">
    <property type="entry name" value="DusA"/>
</dbReference>
<reference evidence="10" key="1">
    <citation type="submission" date="2017-07" db="EMBL/GenBank/DDBJ databases">
        <title>Taro Niue Genome Assembly and Annotation.</title>
        <authorList>
            <person name="Atibalentja N."/>
            <person name="Keating K."/>
            <person name="Fields C.J."/>
        </authorList>
    </citation>
    <scope>NUCLEOTIDE SEQUENCE</scope>
    <source>
        <strain evidence="10">Niue_2</strain>
        <tissue evidence="10">Leaf</tissue>
    </source>
</reference>
<evidence type="ECO:0000256" key="2">
    <source>
        <dbReference type="ARBA" id="ARBA00022555"/>
    </source>
</evidence>
<accession>A0A843XGB3</accession>
<gene>
    <name evidence="10" type="ORF">Taro_051176</name>
</gene>
<feature type="domain" description="DUS-like FMN-binding" evidence="9">
    <location>
        <begin position="116"/>
        <end position="259"/>
    </location>
</feature>
<dbReference type="CDD" id="cd02801">
    <property type="entry name" value="DUS_like_FMN"/>
    <property type="match status" value="1"/>
</dbReference>
<evidence type="ECO:0000313" key="11">
    <source>
        <dbReference type="Proteomes" id="UP000652761"/>
    </source>
</evidence>
<dbReference type="Proteomes" id="UP000652761">
    <property type="component" value="Unassembled WGS sequence"/>
</dbReference>